<protein>
    <recommendedName>
        <fullName evidence="5">deuterolysin</fullName>
        <ecNumber evidence="5">3.4.24.39</ecNumber>
    </recommendedName>
</protein>
<evidence type="ECO:0000313" key="18">
    <source>
        <dbReference type="Proteomes" id="UP000742024"/>
    </source>
</evidence>
<evidence type="ECO:0000256" key="6">
    <source>
        <dbReference type="ARBA" id="ARBA00022525"/>
    </source>
</evidence>
<evidence type="ECO:0000259" key="16">
    <source>
        <dbReference type="Pfam" id="PF14521"/>
    </source>
</evidence>
<dbReference type="PANTHER" id="PTHR37016">
    <property type="match status" value="1"/>
</dbReference>
<evidence type="ECO:0000256" key="9">
    <source>
        <dbReference type="ARBA" id="ARBA00022723"/>
    </source>
</evidence>
<dbReference type="PANTHER" id="PTHR37016:SF3">
    <property type="entry name" value="NEUTRAL PROTEASE 2-RELATED"/>
    <property type="match status" value="1"/>
</dbReference>
<feature type="compositionally biased region" description="Polar residues" evidence="15">
    <location>
        <begin position="306"/>
        <end position="319"/>
    </location>
</feature>
<evidence type="ECO:0000256" key="2">
    <source>
        <dbReference type="ARBA" id="ARBA00001947"/>
    </source>
</evidence>
<evidence type="ECO:0000256" key="1">
    <source>
        <dbReference type="ARBA" id="ARBA00001187"/>
    </source>
</evidence>
<keyword evidence="6" id="KW-0964">Secreted</keyword>
<keyword evidence="13" id="KW-0482">Metalloprotease</keyword>
<organism evidence="17 18">
    <name type="scientific">Claviceps arundinis</name>
    <dbReference type="NCBI Taxonomy" id="1623583"/>
    <lineage>
        <taxon>Eukaryota</taxon>
        <taxon>Fungi</taxon>
        <taxon>Dikarya</taxon>
        <taxon>Ascomycota</taxon>
        <taxon>Pezizomycotina</taxon>
        <taxon>Sordariomycetes</taxon>
        <taxon>Hypocreomycetidae</taxon>
        <taxon>Hypocreales</taxon>
        <taxon>Clavicipitaceae</taxon>
        <taxon>Claviceps</taxon>
    </lineage>
</organism>
<sequence length="468" mass="49155">MKPQSFLFCGALLCNSAAAFYIPYIRSSSPWQADAAATGSDRKPPSCLDGGNVTLFETSLESLPRKRSIHGSCGSYRGPVDRAYKDCAARARAGEKVARARDSVSSALIRGIFKDDSDQTRNHVAEHLAVIAVECEKNGAGLTPVSCGHCKETWLGWTAHVIRFHGGDRGTTTNNGTHHVTLCYAALPLDQDRCDKTVLGDVLLHEMSHSWAWTRDHGYGMGMIKDMSASFSLDNADSYTIFAKSAKLGCVVQGDQLVEGSSKDGKLGGVYSGNPSDEDNNGNGNNNGTGNGNGDDDDKQKGKPKSSASRQGGSGNKPTSSSKGSGGARSSSPSSPPHSTAEPPGGRQGGSGDVPNSSSQGRPPGESLGGEQDGDHSHTQDHDGPCPHRNTMAPLATPITTAIRPRQSTIMVSVTGPPTSTVIVTVTVTGPPTSTVIVIVTEPRQSRETTTPTPMTSAWQNPDQTLPE</sequence>
<keyword evidence="7" id="KW-0645">Protease</keyword>
<gene>
    <name evidence="17" type="ORF">E4U57_003906</name>
</gene>
<keyword evidence="8" id="KW-0165">Cleavage on pair of basic residues</keyword>
<reference evidence="17 18" key="1">
    <citation type="journal article" date="2020" name="bioRxiv">
        <title>Whole genome comparisons of ergot fungi reveals the divergence and evolution of species within the genus Claviceps are the result of varying mechanisms driving genome evolution and host range expansion.</title>
        <authorList>
            <person name="Wyka S.A."/>
            <person name="Mondo S.J."/>
            <person name="Liu M."/>
            <person name="Dettman J."/>
            <person name="Nalam V."/>
            <person name="Broders K.D."/>
        </authorList>
    </citation>
    <scope>NUCLEOTIDE SEQUENCE [LARGE SCALE GENOMIC DNA]</scope>
    <source>
        <strain evidence="17 18">LM583</strain>
    </source>
</reference>
<feature type="compositionally biased region" description="Basic and acidic residues" evidence="15">
    <location>
        <begin position="373"/>
        <end position="386"/>
    </location>
</feature>
<evidence type="ECO:0000256" key="8">
    <source>
        <dbReference type="ARBA" id="ARBA00022685"/>
    </source>
</evidence>
<dbReference type="Gene3D" id="3.40.390.10">
    <property type="entry name" value="Collagenase (Catalytic Domain)"/>
    <property type="match status" value="1"/>
</dbReference>
<dbReference type="PRINTS" id="PR00768">
    <property type="entry name" value="DEUTEROLYSIN"/>
</dbReference>
<feature type="domain" description="Lysine-specific metallo-endopeptidase" evidence="16">
    <location>
        <begin position="109"/>
        <end position="243"/>
    </location>
</feature>
<evidence type="ECO:0000256" key="13">
    <source>
        <dbReference type="ARBA" id="ARBA00023049"/>
    </source>
</evidence>
<evidence type="ECO:0000256" key="11">
    <source>
        <dbReference type="ARBA" id="ARBA00022801"/>
    </source>
</evidence>
<evidence type="ECO:0000256" key="10">
    <source>
        <dbReference type="ARBA" id="ARBA00022729"/>
    </source>
</evidence>
<comment type="cofactor">
    <cofactor evidence="2">
        <name>Zn(2+)</name>
        <dbReference type="ChEBI" id="CHEBI:29105"/>
    </cofactor>
</comment>
<evidence type="ECO:0000313" key="17">
    <source>
        <dbReference type="EMBL" id="KAG5954911.1"/>
    </source>
</evidence>
<evidence type="ECO:0000256" key="14">
    <source>
        <dbReference type="ARBA" id="ARBA00023145"/>
    </source>
</evidence>
<evidence type="ECO:0000256" key="7">
    <source>
        <dbReference type="ARBA" id="ARBA00022670"/>
    </source>
</evidence>
<dbReference type="InterPro" id="IPR050414">
    <property type="entry name" value="Fungal_M35_metalloproteases"/>
</dbReference>
<proteinExistence type="inferred from homology"/>
<name>A0ABQ7P9M8_9HYPO</name>
<evidence type="ECO:0000256" key="5">
    <source>
        <dbReference type="ARBA" id="ARBA00012431"/>
    </source>
</evidence>
<comment type="catalytic activity">
    <reaction evidence="1">
        <text>Preferential cleavage of bonds with hydrophobic residues in P1'. Also 3-Asn-|-Gln-4 and 8-Gly-|-Ser-9 bonds in insulin B chain.</text>
        <dbReference type="EC" id="3.4.24.39"/>
    </reaction>
</comment>
<evidence type="ECO:0000256" key="15">
    <source>
        <dbReference type="SAM" id="MobiDB-lite"/>
    </source>
</evidence>
<dbReference type="Pfam" id="PF14521">
    <property type="entry name" value="Aspzincin_M35"/>
    <property type="match status" value="1"/>
</dbReference>
<accession>A0ABQ7P9M8</accession>
<feature type="compositionally biased region" description="Polar residues" evidence="15">
    <location>
        <begin position="448"/>
        <end position="468"/>
    </location>
</feature>
<keyword evidence="10" id="KW-0732">Signal</keyword>
<dbReference type="InterPro" id="IPR029463">
    <property type="entry name" value="Lys_MEP"/>
</dbReference>
<feature type="compositionally biased region" description="Low complexity" evidence="15">
    <location>
        <begin position="320"/>
        <end position="339"/>
    </location>
</feature>
<dbReference type="EMBL" id="SRPR01000294">
    <property type="protein sequence ID" value="KAG5954911.1"/>
    <property type="molecule type" value="Genomic_DNA"/>
</dbReference>
<keyword evidence="9" id="KW-0479">Metal-binding</keyword>
<evidence type="ECO:0000256" key="3">
    <source>
        <dbReference type="ARBA" id="ARBA00004613"/>
    </source>
</evidence>
<dbReference type="EC" id="3.4.24.39" evidence="5"/>
<feature type="region of interest" description="Disordered" evidence="15">
    <location>
        <begin position="442"/>
        <end position="468"/>
    </location>
</feature>
<comment type="caution">
    <text evidence="17">The sequence shown here is derived from an EMBL/GenBank/DDBJ whole genome shotgun (WGS) entry which is preliminary data.</text>
</comment>
<dbReference type="CDD" id="cd11008">
    <property type="entry name" value="M35_deuterolysin_like"/>
    <property type="match status" value="1"/>
</dbReference>
<dbReference type="InterPro" id="IPR001384">
    <property type="entry name" value="Peptidase_M35"/>
</dbReference>
<keyword evidence="11" id="KW-0378">Hydrolase</keyword>
<dbReference type="SUPFAM" id="SSF55486">
    <property type="entry name" value="Metalloproteases ('zincins'), catalytic domain"/>
    <property type="match status" value="1"/>
</dbReference>
<evidence type="ECO:0000256" key="4">
    <source>
        <dbReference type="ARBA" id="ARBA00010279"/>
    </source>
</evidence>
<comment type="subcellular location">
    <subcellularLocation>
        <location evidence="3">Secreted</location>
    </subcellularLocation>
</comment>
<dbReference type="InterPro" id="IPR024079">
    <property type="entry name" value="MetalloPept_cat_dom_sf"/>
</dbReference>
<keyword evidence="18" id="KW-1185">Reference proteome</keyword>
<comment type="similarity">
    <text evidence="4">Belongs to the peptidase M35 family.</text>
</comment>
<evidence type="ECO:0000256" key="12">
    <source>
        <dbReference type="ARBA" id="ARBA00022833"/>
    </source>
</evidence>
<dbReference type="Proteomes" id="UP000742024">
    <property type="component" value="Unassembled WGS sequence"/>
</dbReference>
<feature type="region of interest" description="Disordered" evidence="15">
    <location>
        <begin position="259"/>
        <end position="393"/>
    </location>
</feature>
<keyword evidence="12" id="KW-0862">Zinc</keyword>
<keyword evidence="14" id="KW-0865">Zymogen</keyword>